<accession>A0A1H8B0X5</accession>
<dbReference type="InterPro" id="IPR000924">
    <property type="entry name" value="Glu/Gln-tRNA-synth"/>
</dbReference>
<dbReference type="InterPro" id="IPR049940">
    <property type="entry name" value="GluQ/Sye"/>
</dbReference>
<keyword evidence="4" id="KW-0862">Zinc</keyword>
<evidence type="ECO:0000256" key="6">
    <source>
        <dbReference type="ARBA" id="ARBA00023146"/>
    </source>
</evidence>
<dbReference type="GO" id="GO:0005829">
    <property type="term" value="C:cytosol"/>
    <property type="evidence" value="ECO:0007669"/>
    <property type="project" value="TreeGrafter"/>
</dbReference>
<dbReference type="SUPFAM" id="SSF52374">
    <property type="entry name" value="Nucleotidylyl transferase"/>
    <property type="match status" value="1"/>
</dbReference>
<dbReference type="Pfam" id="PF00749">
    <property type="entry name" value="tRNA-synt_1c"/>
    <property type="match status" value="1"/>
</dbReference>
<evidence type="ECO:0000256" key="5">
    <source>
        <dbReference type="ARBA" id="ARBA00022840"/>
    </source>
</evidence>
<dbReference type="GO" id="GO:0006424">
    <property type="term" value="P:glutamyl-tRNA aminoacylation"/>
    <property type="evidence" value="ECO:0007669"/>
    <property type="project" value="TreeGrafter"/>
</dbReference>
<evidence type="ECO:0000256" key="1">
    <source>
        <dbReference type="ARBA" id="ARBA00022598"/>
    </source>
</evidence>
<keyword evidence="1 7" id="KW-0436">Ligase</keyword>
<keyword evidence="7" id="KW-0648">Protein biosynthesis</keyword>
<evidence type="ECO:0000256" key="4">
    <source>
        <dbReference type="ARBA" id="ARBA00022833"/>
    </source>
</evidence>
<dbReference type="Gene3D" id="3.40.50.620">
    <property type="entry name" value="HUPs"/>
    <property type="match status" value="1"/>
</dbReference>
<keyword evidence="2" id="KW-0479">Metal-binding</keyword>
<dbReference type="EMBL" id="FOBB01000006">
    <property type="protein sequence ID" value="SEM76433.1"/>
    <property type="molecule type" value="Genomic_DNA"/>
</dbReference>
<dbReference type="PANTHER" id="PTHR43311">
    <property type="entry name" value="GLUTAMATE--TRNA LIGASE"/>
    <property type="match status" value="1"/>
</dbReference>
<dbReference type="InterPro" id="IPR020058">
    <property type="entry name" value="Glu/Gln-tRNA-synth_Ib_cat-dom"/>
</dbReference>
<keyword evidence="10" id="KW-1185">Reference proteome</keyword>
<dbReference type="InterPro" id="IPR014729">
    <property type="entry name" value="Rossmann-like_a/b/a_fold"/>
</dbReference>
<dbReference type="PROSITE" id="PS00178">
    <property type="entry name" value="AA_TRNA_LIGASE_I"/>
    <property type="match status" value="1"/>
</dbReference>
<dbReference type="STRING" id="573321.SAMN04488505_10680"/>
<dbReference type="PRINTS" id="PR00987">
    <property type="entry name" value="TRNASYNTHGLU"/>
</dbReference>
<dbReference type="GO" id="GO:0005524">
    <property type="term" value="F:ATP binding"/>
    <property type="evidence" value="ECO:0007669"/>
    <property type="project" value="UniProtKB-KW"/>
</dbReference>
<feature type="domain" description="Glutamyl/glutaminyl-tRNA synthetase class Ib catalytic" evidence="8">
    <location>
        <begin position="9"/>
        <end position="272"/>
    </location>
</feature>
<dbReference type="RefSeq" id="WP_089917338.1">
    <property type="nucleotide sequence ID" value="NZ_FOBB01000006.1"/>
</dbReference>
<reference evidence="9 10" key="1">
    <citation type="submission" date="2016-10" db="EMBL/GenBank/DDBJ databases">
        <authorList>
            <person name="de Groot N.N."/>
        </authorList>
    </citation>
    <scope>NUCLEOTIDE SEQUENCE [LARGE SCALE GENOMIC DNA]</scope>
    <source>
        <strain evidence="9 10">DSM 21039</strain>
    </source>
</reference>
<keyword evidence="5 7" id="KW-0067">ATP-binding</keyword>
<evidence type="ECO:0000259" key="8">
    <source>
        <dbReference type="Pfam" id="PF00749"/>
    </source>
</evidence>
<evidence type="ECO:0000313" key="9">
    <source>
        <dbReference type="EMBL" id="SEM76433.1"/>
    </source>
</evidence>
<name>A0A1H8B0X5_9BACT</name>
<evidence type="ECO:0000256" key="2">
    <source>
        <dbReference type="ARBA" id="ARBA00022723"/>
    </source>
</evidence>
<dbReference type="AlphaFoldDB" id="A0A1H8B0X5"/>
<proteinExistence type="inferred from homology"/>
<protein>
    <submittedName>
        <fullName evidence="9">Glutamyl-tRNA synthetase</fullName>
    </submittedName>
</protein>
<dbReference type="OrthoDB" id="9807503at2"/>
<dbReference type="PANTHER" id="PTHR43311:SF1">
    <property type="entry name" value="GLUTAMYL-Q TRNA(ASP) SYNTHETASE"/>
    <property type="match status" value="1"/>
</dbReference>
<evidence type="ECO:0000256" key="7">
    <source>
        <dbReference type="RuleBase" id="RU363037"/>
    </source>
</evidence>
<sequence>MQLHQTFNKTRLAPTPSGFLHLGNVLSFAITAALAKKTNAKILLRIDDLDRERVESQYVQDIFDTLHYLNIPWDEGPADYAQYEKEYSQLHRMELYRAALQQLKKSEHVFACECSRAQVPDGIYQGTCRNKGLPLDQENVSWRLRTDTAKEISIQTLTGKVKTTLPPSMQDFVVRKKDGFPAYQLTSVIDDHYFGVDLIIRGEDLWPSTIAQNYLSALLPGNTFQYSTSYHHPLLLEAPDKKLSKSAGATSIQFLRKEGRQPADIYTMIAQMLGYEQGVKDLEGITGLVKVPV</sequence>
<evidence type="ECO:0000256" key="3">
    <source>
        <dbReference type="ARBA" id="ARBA00022741"/>
    </source>
</evidence>
<keyword evidence="6 7" id="KW-0030">Aminoacyl-tRNA synthetase</keyword>
<dbReference type="InterPro" id="IPR001412">
    <property type="entry name" value="aa-tRNA-synth_I_CS"/>
</dbReference>
<gene>
    <name evidence="9" type="ORF">SAMN04488505_10680</name>
</gene>
<comment type="similarity">
    <text evidence="7">Belongs to the class-I aminoacyl-tRNA synthetase family.</text>
</comment>
<keyword evidence="3 7" id="KW-0547">Nucleotide-binding</keyword>
<dbReference type="GO" id="GO:0004818">
    <property type="term" value="F:glutamate-tRNA ligase activity"/>
    <property type="evidence" value="ECO:0007669"/>
    <property type="project" value="TreeGrafter"/>
</dbReference>
<evidence type="ECO:0000313" key="10">
    <source>
        <dbReference type="Proteomes" id="UP000198984"/>
    </source>
</evidence>
<dbReference type="Proteomes" id="UP000198984">
    <property type="component" value="Unassembled WGS sequence"/>
</dbReference>
<organism evidence="9 10">
    <name type="scientific">Chitinophaga rupis</name>
    <dbReference type="NCBI Taxonomy" id="573321"/>
    <lineage>
        <taxon>Bacteria</taxon>
        <taxon>Pseudomonadati</taxon>
        <taxon>Bacteroidota</taxon>
        <taxon>Chitinophagia</taxon>
        <taxon>Chitinophagales</taxon>
        <taxon>Chitinophagaceae</taxon>
        <taxon>Chitinophaga</taxon>
    </lineage>
</organism>